<dbReference type="Proteomes" id="UP000001064">
    <property type="component" value="Unassembled WGS sequence"/>
</dbReference>
<keyword evidence="9" id="KW-0597">Phosphoprotein</keyword>
<feature type="compositionally biased region" description="Basic and acidic residues" evidence="14">
    <location>
        <begin position="125"/>
        <end position="160"/>
    </location>
</feature>
<dbReference type="EMBL" id="GL871231">
    <property type="protein sequence ID" value="EGC31778.1"/>
    <property type="molecule type" value="Genomic_DNA"/>
</dbReference>
<comment type="subcellular location">
    <subcellularLocation>
        <location evidence="2">Chromosome</location>
    </subcellularLocation>
    <subcellularLocation>
        <location evidence="3">Nucleus</location>
        <location evidence="3">Nucleolus</location>
    </subcellularLocation>
</comment>
<evidence type="ECO:0000256" key="13">
    <source>
        <dbReference type="ARBA" id="ARBA00093307"/>
    </source>
</evidence>
<evidence type="ECO:0000256" key="8">
    <source>
        <dbReference type="ARBA" id="ARBA00022552"/>
    </source>
</evidence>
<dbReference type="PANTHER" id="PTHR13557">
    <property type="entry name" value="COILED-COIL DOMAIN-CONTAINING PROTEIN 86"/>
    <property type="match status" value="1"/>
</dbReference>
<feature type="compositionally biased region" description="Acidic residues" evidence="14">
    <location>
        <begin position="38"/>
        <end position="50"/>
    </location>
</feature>
<evidence type="ECO:0000256" key="7">
    <source>
        <dbReference type="ARBA" id="ARBA00022517"/>
    </source>
</evidence>
<comment type="function">
    <text evidence="13">Required for proper chromosome segregation during mitosis and error-free mitotic progression.</text>
</comment>
<dbReference type="OrthoDB" id="277961at2759"/>
<dbReference type="InterPro" id="IPR005579">
    <property type="entry name" value="Cgr1-like"/>
</dbReference>
<sequence>MDTDIIEIQKPKPVDPVETIVVPEITENEKEEIKKQQEEEEQDQQQEDEDNKIVPEIKKEENNTVNNNNNDDDNTKKVSNVKRGVCQIQGPTRGKPVSGRVWKTPSTKFNSAIKVNKGLQTTFEQKQKQREDLKRMKEKQNEIREKTKQDKIDMHNSIRENKKIKEENIKKSEQVQVINNTLKLKKLSKKDWKLYRKN</sequence>
<evidence type="ECO:0000256" key="1">
    <source>
        <dbReference type="ARBA" id="ARBA00004090"/>
    </source>
</evidence>
<keyword evidence="10" id="KW-0164">Citrullination</keyword>
<keyword evidence="6" id="KW-0158">Chromosome</keyword>
<reference evidence="16" key="1">
    <citation type="journal article" date="2011" name="Genome Biol.">
        <title>Comparative genomics of the social amoebae Dictyostelium discoideum and Dictyostelium purpureum.</title>
        <authorList>
            <consortium name="US DOE Joint Genome Institute (JGI-PGF)"/>
            <person name="Sucgang R."/>
            <person name="Kuo A."/>
            <person name="Tian X."/>
            <person name="Salerno W."/>
            <person name="Parikh A."/>
            <person name="Feasley C.L."/>
            <person name="Dalin E."/>
            <person name="Tu H."/>
            <person name="Huang E."/>
            <person name="Barry K."/>
            <person name="Lindquist E."/>
            <person name="Shapiro H."/>
            <person name="Bruce D."/>
            <person name="Schmutz J."/>
            <person name="Salamov A."/>
            <person name="Fey P."/>
            <person name="Gaudet P."/>
            <person name="Anjard C."/>
            <person name="Babu M.M."/>
            <person name="Basu S."/>
            <person name="Bushmanova Y."/>
            <person name="van der Wel H."/>
            <person name="Katoh-Kurasawa M."/>
            <person name="Dinh C."/>
            <person name="Coutinho P.M."/>
            <person name="Saito T."/>
            <person name="Elias M."/>
            <person name="Schaap P."/>
            <person name="Kay R.R."/>
            <person name="Henrissat B."/>
            <person name="Eichinger L."/>
            <person name="Rivero F."/>
            <person name="Putnam N.H."/>
            <person name="West C.M."/>
            <person name="Loomis W.F."/>
            <person name="Chisholm R.L."/>
            <person name="Shaulsky G."/>
            <person name="Strassmann J.E."/>
            <person name="Queller D.C."/>
            <person name="Kuspa A."/>
            <person name="Grigoriev I.V."/>
        </authorList>
    </citation>
    <scope>NUCLEOTIDE SEQUENCE [LARGE SCALE GENOMIC DNA]</scope>
    <source>
        <strain evidence="16">QSDP1</strain>
    </source>
</reference>
<evidence type="ECO:0000256" key="2">
    <source>
        <dbReference type="ARBA" id="ARBA00004286"/>
    </source>
</evidence>
<organism evidence="15 16">
    <name type="scientific">Dictyostelium purpureum</name>
    <name type="common">Slime mold</name>
    <dbReference type="NCBI Taxonomy" id="5786"/>
    <lineage>
        <taxon>Eukaryota</taxon>
        <taxon>Amoebozoa</taxon>
        <taxon>Evosea</taxon>
        <taxon>Eumycetozoa</taxon>
        <taxon>Dictyostelia</taxon>
        <taxon>Dictyosteliales</taxon>
        <taxon>Dictyosteliaceae</taxon>
        <taxon>Dictyostelium</taxon>
    </lineage>
</organism>
<feature type="compositionally biased region" description="Basic and acidic residues" evidence="14">
    <location>
        <begin position="27"/>
        <end position="37"/>
    </location>
</feature>
<dbReference type="AlphaFoldDB" id="F0ZWB0"/>
<dbReference type="InterPro" id="IPR026570">
    <property type="entry name" value="CCDC86"/>
</dbReference>
<evidence type="ECO:0000256" key="4">
    <source>
        <dbReference type="ARBA" id="ARBA00007869"/>
    </source>
</evidence>
<keyword evidence="8" id="KW-0698">rRNA processing</keyword>
<dbReference type="KEGG" id="dpp:DICPUDRAFT_89506"/>
<evidence type="ECO:0000313" key="15">
    <source>
        <dbReference type="EMBL" id="EGC31778.1"/>
    </source>
</evidence>
<gene>
    <name evidence="15" type="ORF">DICPUDRAFT_89506</name>
</gene>
<evidence type="ECO:0000256" key="11">
    <source>
        <dbReference type="ARBA" id="ARBA00023054"/>
    </source>
</evidence>
<keyword evidence="16" id="KW-1185">Reference proteome</keyword>
<evidence type="ECO:0000256" key="14">
    <source>
        <dbReference type="SAM" id="MobiDB-lite"/>
    </source>
</evidence>
<dbReference type="Pfam" id="PF03879">
    <property type="entry name" value="Cgr1"/>
    <property type="match status" value="1"/>
</dbReference>
<evidence type="ECO:0000256" key="3">
    <source>
        <dbReference type="ARBA" id="ARBA00004604"/>
    </source>
</evidence>
<evidence type="ECO:0000313" key="16">
    <source>
        <dbReference type="Proteomes" id="UP000001064"/>
    </source>
</evidence>
<evidence type="ECO:0000256" key="5">
    <source>
        <dbReference type="ARBA" id="ARBA00016738"/>
    </source>
</evidence>
<dbReference type="VEuPathDB" id="AmoebaDB:DICPUDRAFT_89506"/>
<comment type="function">
    <text evidence="1">Involved in nucleolar integrity and required for processing of the pre-rRNA for the 60S ribosome subunit.</text>
</comment>
<accession>F0ZWB0</accession>
<keyword evidence="7" id="KW-0690">Ribosome biogenesis</keyword>
<proteinExistence type="inferred from homology"/>
<dbReference type="GeneID" id="10505449"/>
<keyword evidence="12" id="KW-0539">Nucleus</keyword>
<evidence type="ECO:0000256" key="10">
    <source>
        <dbReference type="ARBA" id="ARBA00022934"/>
    </source>
</evidence>
<dbReference type="GO" id="GO:0006364">
    <property type="term" value="P:rRNA processing"/>
    <property type="evidence" value="ECO:0007669"/>
    <property type="project" value="UniProtKB-KW"/>
</dbReference>
<feature type="region of interest" description="Disordered" evidence="14">
    <location>
        <begin position="1"/>
        <end position="105"/>
    </location>
</feature>
<keyword evidence="11" id="KW-0175">Coiled coil</keyword>
<evidence type="ECO:0000256" key="9">
    <source>
        <dbReference type="ARBA" id="ARBA00022553"/>
    </source>
</evidence>
<evidence type="ECO:0000256" key="6">
    <source>
        <dbReference type="ARBA" id="ARBA00022454"/>
    </source>
</evidence>
<feature type="compositionally biased region" description="Basic and acidic residues" evidence="14">
    <location>
        <begin position="51"/>
        <end position="62"/>
    </location>
</feature>
<evidence type="ECO:0000256" key="12">
    <source>
        <dbReference type="ARBA" id="ARBA00023242"/>
    </source>
</evidence>
<feature type="region of interest" description="Disordered" evidence="14">
    <location>
        <begin position="124"/>
        <end position="160"/>
    </location>
</feature>
<dbReference type="PANTHER" id="PTHR13557:SF1">
    <property type="entry name" value="COILED-COIL DOMAIN-CONTAINING PROTEIN 86"/>
    <property type="match status" value="1"/>
</dbReference>
<dbReference type="GO" id="GO:0005730">
    <property type="term" value="C:nucleolus"/>
    <property type="evidence" value="ECO:0000318"/>
    <property type="project" value="GO_Central"/>
</dbReference>
<name>F0ZWB0_DICPU</name>
<dbReference type="GO" id="GO:0005694">
    <property type="term" value="C:chromosome"/>
    <property type="evidence" value="ECO:0007669"/>
    <property type="project" value="UniProtKB-SubCell"/>
</dbReference>
<dbReference type="eggNOG" id="KOG4538">
    <property type="taxonomic scope" value="Eukaryota"/>
</dbReference>
<dbReference type="STRING" id="5786.F0ZWB0"/>
<protein>
    <recommendedName>
        <fullName evidence="5">Coiled-coil domain-containing protein 86</fullName>
    </recommendedName>
</protein>
<dbReference type="InParanoid" id="F0ZWB0"/>
<dbReference type="RefSeq" id="XP_003291701.1">
    <property type="nucleotide sequence ID" value="XM_003291653.1"/>
</dbReference>
<comment type="similarity">
    <text evidence="4">Belongs to the CGR1 family.</text>
</comment>